<organism evidence="6">
    <name type="scientific">Candidatus Nitricoxidivorans perseverans</name>
    <dbReference type="NCBI Taxonomy" id="2975601"/>
    <lineage>
        <taxon>Bacteria</taxon>
        <taxon>Pseudomonadati</taxon>
        <taxon>Pseudomonadota</taxon>
        <taxon>Betaproteobacteria</taxon>
        <taxon>Nitrosomonadales</taxon>
        <taxon>Sterolibacteriaceae</taxon>
        <taxon>Candidatus Nitricoxidivorans</taxon>
    </lineage>
</organism>
<evidence type="ECO:0000256" key="1">
    <source>
        <dbReference type="ARBA" id="ARBA00010638"/>
    </source>
</evidence>
<comment type="cofactor">
    <cofactor evidence="5">
        <name>Mg(2+)</name>
        <dbReference type="ChEBI" id="CHEBI:18420"/>
    </cofactor>
</comment>
<evidence type="ECO:0000256" key="4">
    <source>
        <dbReference type="PIRSR" id="PIRSR006806-1"/>
    </source>
</evidence>
<dbReference type="GO" id="GO:0046872">
    <property type="term" value="F:metal ion binding"/>
    <property type="evidence" value="ECO:0007669"/>
    <property type="project" value="UniProtKB-KW"/>
</dbReference>
<dbReference type="GO" id="GO:0030272">
    <property type="term" value="F:5-formyltetrahydrofolate cyclo-ligase activity"/>
    <property type="evidence" value="ECO:0007669"/>
    <property type="project" value="UniProtKB-EC"/>
</dbReference>
<dbReference type="SUPFAM" id="SSF100950">
    <property type="entry name" value="NagB/RpiA/CoA transferase-like"/>
    <property type="match status" value="1"/>
</dbReference>
<dbReference type="GO" id="GO:0035999">
    <property type="term" value="P:tetrahydrofolate interconversion"/>
    <property type="evidence" value="ECO:0007669"/>
    <property type="project" value="TreeGrafter"/>
</dbReference>
<dbReference type="InterPro" id="IPR037171">
    <property type="entry name" value="NagB/RpiA_transferase-like"/>
</dbReference>
<dbReference type="EMBL" id="CP107246">
    <property type="protein sequence ID" value="WIM04931.1"/>
    <property type="molecule type" value="Genomic_DNA"/>
</dbReference>
<reference evidence="6" key="1">
    <citation type="journal article" date="2023" name="Nat. Microbiol.">
        <title>Enrichment and characterization of a nitric oxide-reducing microbial community in a continuous bioreactor.</title>
        <authorList>
            <person name="Garrido-Amador P."/>
            <person name="Stortenbeker N."/>
            <person name="Wessels H.J.C.T."/>
            <person name="Speth D.R."/>
            <person name="Garcia-Heredia I."/>
            <person name="Kartal B."/>
        </authorList>
    </citation>
    <scope>NUCLEOTIDE SEQUENCE</scope>
    <source>
        <strain evidence="6">MAG1</strain>
    </source>
</reference>
<dbReference type="Gene3D" id="3.40.50.10420">
    <property type="entry name" value="NagB/RpiA/CoA transferase-like"/>
    <property type="match status" value="1"/>
</dbReference>
<dbReference type="PANTHER" id="PTHR23407">
    <property type="entry name" value="ATPASE INHIBITOR/5-FORMYLTETRAHYDROFOLATE CYCLO-LIGASE"/>
    <property type="match status" value="1"/>
</dbReference>
<feature type="binding site" evidence="4">
    <location>
        <begin position="20"/>
        <end position="24"/>
    </location>
    <ligand>
        <name>ATP</name>
        <dbReference type="ChEBI" id="CHEBI:30616"/>
    </ligand>
</feature>
<dbReference type="AlphaFoldDB" id="A0AA49FJ04"/>
<evidence type="ECO:0000256" key="3">
    <source>
        <dbReference type="ARBA" id="ARBA00022840"/>
    </source>
</evidence>
<dbReference type="InterPro" id="IPR024185">
    <property type="entry name" value="FTHF_cligase-like_sf"/>
</dbReference>
<proteinExistence type="inferred from homology"/>
<keyword evidence="2 4" id="KW-0547">Nucleotide-binding</keyword>
<comment type="catalytic activity">
    <reaction evidence="5">
        <text>(6S)-5-formyl-5,6,7,8-tetrahydrofolate + ATP = (6R)-5,10-methenyltetrahydrofolate + ADP + phosphate</text>
        <dbReference type="Rhea" id="RHEA:10488"/>
        <dbReference type="ChEBI" id="CHEBI:30616"/>
        <dbReference type="ChEBI" id="CHEBI:43474"/>
        <dbReference type="ChEBI" id="CHEBI:57455"/>
        <dbReference type="ChEBI" id="CHEBI:57457"/>
        <dbReference type="ChEBI" id="CHEBI:456216"/>
        <dbReference type="EC" id="6.3.3.2"/>
    </reaction>
</comment>
<evidence type="ECO:0000256" key="5">
    <source>
        <dbReference type="RuleBase" id="RU361279"/>
    </source>
</evidence>
<dbReference type="GO" id="GO:0009396">
    <property type="term" value="P:folic acid-containing compound biosynthetic process"/>
    <property type="evidence" value="ECO:0007669"/>
    <property type="project" value="TreeGrafter"/>
</dbReference>
<dbReference type="PIRSF" id="PIRSF006806">
    <property type="entry name" value="FTHF_cligase"/>
    <property type="match status" value="1"/>
</dbReference>
<keyword evidence="5" id="KW-0460">Magnesium</keyword>
<keyword evidence="5" id="KW-0479">Metal-binding</keyword>
<gene>
    <name evidence="6" type="ORF">OHM77_09490</name>
</gene>
<protein>
    <recommendedName>
        <fullName evidence="5">5-formyltetrahydrofolate cyclo-ligase</fullName>
        <ecNumber evidence="5">6.3.3.2</ecNumber>
    </recommendedName>
</protein>
<keyword evidence="3 4" id="KW-0067">ATP-binding</keyword>
<dbReference type="NCBIfam" id="TIGR02727">
    <property type="entry name" value="MTHFS_bact"/>
    <property type="match status" value="1"/>
</dbReference>
<name>A0AA49FJ04_9PROT</name>
<sequence>MSEKNGGNLHDSATGPVADRAALRHAAIVARESMTDEEHARASRSIEDHLAALLFDRPPSVLGFCWPVRNEFDCRPLVGRLLSAGWRACLPVAQSPAAAMPFREWAPDAPMTADRYGIPIPAEGECLIPGIVLLPLVAFDCQGYRLGYGGGHFDRTLAALAPRPIAIGIGFERTRIDSIRPESHDMPLDAVVTEIGVKLYPR</sequence>
<comment type="similarity">
    <text evidence="1 5">Belongs to the 5-formyltetrahydrofolate cyclo-ligase family.</text>
</comment>
<accession>A0AA49FJ04</accession>
<feature type="binding site" evidence="4">
    <location>
        <position position="71"/>
    </location>
    <ligand>
        <name>substrate</name>
    </ligand>
</feature>
<dbReference type="InterPro" id="IPR002698">
    <property type="entry name" value="FTHF_cligase"/>
</dbReference>
<dbReference type="PANTHER" id="PTHR23407:SF1">
    <property type="entry name" value="5-FORMYLTETRAHYDROFOLATE CYCLO-LIGASE"/>
    <property type="match status" value="1"/>
</dbReference>
<dbReference type="EC" id="6.3.3.2" evidence="5"/>
<evidence type="ECO:0000313" key="6">
    <source>
        <dbReference type="EMBL" id="WIM04931.1"/>
    </source>
</evidence>
<dbReference type="Pfam" id="PF01812">
    <property type="entry name" value="5-FTHF_cyc-lig"/>
    <property type="match status" value="1"/>
</dbReference>
<dbReference type="Proteomes" id="UP001234916">
    <property type="component" value="Chromosome"/>
</dbReference>
<dbReference type="GO" id="GO:0005524">
    <property type="term" value="F:ATP binding"/>
    <property type="evidence" value="ECO:0007669"/>
    <property type="project" value="UniProtKB-KW"/>
</dbReference>
<dbReference type="KEGG" id="npv:OHM77_09490"/>
<keyword evidence="6" id="KW-0436">Ligase</keyword>
<evidence type="ECO:0000256" key="2">
    <source>
        <dbReference type="ARBA" id="ARBA00022741"/>
    </source>
</evidence>